<dbReference type="InterPro" id="IPR050426">
    <property type="entry name" value="Glycosyltransferase_28"/>
</dbReference>
<keyword evidence="1" id="KW-0808">Transferase</keyword>
<dbReference type="GO" id="GO:0008194">
    <property type="term" value="F:UDP-glycosyltransferase activity"/>
    <property type="evidence" value="ECO:0007669"/>
    <property type="project" value="InterPro"/>
</dbReference>
<dbReference type="CDD" id="cd03784">
    <property type="entry name" value="GT1_Gtf-like"/>
    <property type="match status" value="1"/>
</dbReference>
<keyword evidence="3" id="KW-1185">Reference proteome</keyword>
<dbReference type="Proteomes" id="UP000601435">
    <property type="component" value="Unassembled WGS sequence"/>
</dbReference>
<evidence type="ECO:0000313" key="3">
    <source>
        <dbReference type="Proteomes" id="UP000601435"/>
    </source>
</evidence>
<dbReference type="SUPFAM" id="SSF53756">
    <property type="entry name" value="UDP-Glycosyltransferase/glycogen phosphorylase"/>
    <property type="match status" value="1"/>
</dbReference>
<dbReference type="Gene3D" id="3.40.50.2000">
    <property type="entry name" value="Glycogen Phosphorylase B"/>
    <property type="match status" value="2"/>
</dbReference>
<dbReference type="PANTHER" id="PTHR48050">
    <property type="entry name" value="STEROL 3-BETA-GLUCOSYLTRANSFERASE"/>
    <property type="match status" value="1"/>
</dbReference>
<organism evidence="2 3">
    <name type="scientific">Symbiodinium necroappetens</name>
    <dbReference type="NCBI Taxonomy" id="1628268"/>
    <lineage>
        <taxon>Eukaryota</taxon>
        <taxon>Sar</taxon>
        <taxon>Alveolata</taxon>
        <taxon>Dinophyceae</taxon>
        <taxon>Suessiales</taxon>
        <taxon>Symbiodiniaceae</taxon>
        <taxon>Symbiodinium</taxon>
    </lineage>
</organism>
<name>A0A812M0X4_9DINO</name>
<comment type="caution">
    <text evidence="2">The sequence shown here is derived from an EMBL/GenBank/DDBJ whole genome shotgun (WGS) entry which is preliminary data.</text>
</comment>
<dbReference type="AlphaFoldDB" id="A0A812M0X4"/>
<protein>
    <submittedName>
        <fullName evidence="2">YjiC protein</fullName>
    </submittedName>
</protein>
<accession>A0A812M0X4</accession>
<proteinExistence type="predicted"/>
<dbReference type="EMBL" id="CAJNJA010010287">
    <property type="protein sequence ID" value="CAE7255836.1"/>
    <property type="molecule type" value="Genomic_DNA"/>
</dbReference>
<sequence>MAKAHTFAFVFPMASGHINPSLGVARCLVERGHSVHYMCRPQMQAAIDDTGAKFHSEIDVQPELYVGREPDMIGAIASLQNEYGLTSQGYVRGRILLKEIMSEMMLPGTLRWLQEIGADVVVCDPLISLEASLAAQLAGLPCASILTIAGPGAGQPAWQNILDAAGLTVEQMLEQRRQFQPLRECLQRLNARGLPLGLGDTLKPLGLLPAISLSQLTIVTTCEFLADPYPADMREAYDGAGANFAFVGPLLDKPGAKRAAGHRFDASLHKDNEHTASSEQDPVELVRDARKAGRKVVLASLGTMVTGDNNELGWRARPVVEGEPRGLTGKELCQAAWAGVFDAFGSDSSAAPLILVALGPQPDALDEMTAPPNAFCAPALPQVDVLRAGVDVFLQHGGQNSFMEALSTSVPMVVCPGFGDQIENAAKAESLGVGLKVDRPMGPVDKAASQAAAYREAAAASLRKVLSEPSSYKDRALECARKLEAAGGVPRATELLLKLTEDKAPKAEEGKGQFPEAVANHAASVAAAGA</sequence>
<reference evidence="2" key="1">
    <citation type="submission" date="2021-02" db="EMBL/GenBank/DDBJ databases">
        <authorList>
            <person name="Dougan E. K."/>
            <person name="Rhodes N."/>
            <person name="Thang M."/>
            <person name="Chan C."/>
        </authorList>
    </citation>
    <scope>NUCLEOTIDE SEQUENCE</scope>
</reference>
<gene>
    <name evidence="2" type="primary">yjiC</name>
    <name evidence="2" type="ORF">SNEC2469_LOCUS5584</name>
</gene>
<evidence type="ECO:0000313" key="2">
    <source>
        <dbReference type="EMBL" id="CAE7255836.1"/>
    </source>
</evidence>
<dbReference type="PANTHER" id="PTHR48050:SF13">
    <property type="entry name" value="STEROL 3-BETA-GLUCOSYLTRANSFERASE UGT80A2"/>
    <property type="match status" value="1"/>
</dbReference>
<dbReference type="Pfam" id="PF00201">
    <property type="entry name" value="UDPGT"/>
    <property type="match status" value="1"/>
</dbReference>
<evidence type="ECO:0000256" key="1">
    <source>
        <dbReference type="ARBA" id="ARBA00022679"/>
    </source>
</evidence>
<dbReference type="InterPro" id="IPR002213">
    <property type="entry name" value="UDP_glucos_trans"/>
</dbReference>
<dbReference type="OrthoDB" id="5835829at2759"/>